<dbReference type="Proteomes" id="UP000294513">
    <property type="component" value="Unassembled WGS sequence"/>
</dbReference>
<sequence length="184" mass="20595">MRDSEEQRQQKLYRHGHFPLLLVIVGGSGGPRPVHEADRMENGQIHTGRAHDEVEQSPDLRQRSGIADRGDVRGVAEEREAVVQGAEQMITEQMITLRMIKHRPSSRLDRHPDDRHRPFGRARPKAGSTTVRGRRERCAVPLAAPAASSVTTVQDGVKRQFSPGSGLERTRRDGQFGTFQDHQG</sequence>
<keyword evidence="3" id="KW-1185">Reference proteome</keyword>
<name>A0A4R5B849_9ACTN</name>
<feature type="region of interest" description="Disordered" evidence="1">
    <location>
        <begin position="105"/>
        <end position="134"/>
    </location>
</feature>
<accession>A0A4R5B849</accession>
<dbReference type="EMBL" id="SMKU01000164">
    <property type="protein sequence ID" value="TDD79854.1"/>
    <property type="molecule type" value="Genomic_DNA"/>
</dbReference>
<evidence type="ECO:0000313" key="2">
    <source>
        <dbReference type="EMBL" id="TDD79854.1"/>
    </source>
</evidence>
<evidence type="ECO:0000256" key="1">
    <source>
        <dbReference type="SAM" id="MobiDB-lite"/>
    </source>
</evidence>
<feature type="compositionally biased region" description="Basic and acidic residues" evidence="1">
    <location>
        <begin position="49"/>
        <end position="70"/>
    </location>
</feature>
<feature type="region of interest" description="Disordered" evidence="1">
    <location>
        <begin position="154"/>
        <end position="184"/>
    </location>
</feature>
<evidence type="ECO:0000313" key="3">
    <source>
        <dbReference type="Proteomes" id="UP000294513"/>
    </source>
</evidence>
<dbReference type="RefSeq" id="WP_131898036.1">
    <property type="nucleotide sequence ID" value="NZ_SMKU01000164.1"/>
</dbReference>
<feature type="region of interest" description="Disordered" evidence="1">
    <location>
        <begin position="45"/>
        <end position="70"/>
    </location>
</feature>
<gene>
    <name evidence="2" type="ORF">E1298_26910</name>
</gene>
<feature type="compositionally biased region" description="Basic and acidic residues" evidence="1">
    <location>
        <begin position="106"/>
        <end position="117"/>
    </location>
</feature>
<protein>
    <submittedName>
        <fullName evidence="2">Uncharacterized protein</fullName>
    </submittedName>
</protein>
<reference evidence="2 3" key="1">
    <citation type="submission" date="2019-03" db="EMBL/GenBank/DDBJ databases">
        <title>Draft genome sequences of novel Actinobacteria.</title>
        <authorList>
            <person name="Sahin N."/>
            <person name="Ay H."/>
            <person name="Saygin H."/>
        </authorList>
    </citation>
    <scope>NUCLEOTIDE SEQUENCE [LARGE SCALE GENOMIC DNA]</scope>
    <source>
        <strain evidence="2 3">H3C3</strain>
    </source>
</reference>
<proteinExistence type="predicted"/>
<dbReference type="AlphaFoldDB" id="A0A4R5B849"/>
<organism evidence="2 3">
    <name type="scientific">Actinomadura rubrisoli</name>
    <dbReference type="NCBI Taxonomy" id="2530368"/>
    <lineage>
        <taxon>Bacteria</taxon>
        <taxon>Bacillati</taxon>
        <taxon>Actinomycetota</taxon>
        <taxon>Actinomycetes</taxon>
        <taxon>Streptosporangiales</taxon>
        <taxon>Thermomonosporaceae</taxon>
        <taxon>Actinomadura</taxon>
    </lineage>
</organism>
<comment type="caution">
    <text evidence="2">The sequence shown here is derived from an EMBL/GenBank/DDBJ whole genome shotgun (WGS) entry which is preliminary data.</text>
</comment>